<accession>A0A2U1P4F0</accession>
<comment type="caution">
    <text evidence="3">The sequence shown here is derived from an EMBL/GenBank/DDBJ whole genome shotgun (WGS) entry which is preliminary data.</text>
</comment>
<evidence type="ECO:0000313" key="4">
    <source>
        <dbReference type="Proteomes" id="UP000245207"/>
    </source>
</evidence>
<gene>
    <name evidence="3" type="ORF">CTI12_AA193950</name>
</gene>
<dbReference type="InterPro" id="IPR037848">
    <property type="entry name" value="GEM-like"/>
</dbReference>
<name>A0A2U1P4F0_ARTAN</name>
<evidence type="ECO:0000256" key="1">
    <source>
        <dbReference type="ARBA" id="ARBA00009414"/>
    </source>
</evidence>
<dbReference type="OrthoDB" id="1736712at2759"/>
<dbReference type="STRING" id="35608.A0A2U1P4F0"/>
<protein>
    <submittedName>
        <fullName evidence="3">GRAM domain, PH domain-like protein</fullName>
    </submittedName>
</protein>
<dbReference type="InterPro" id="IPR011993">
    <property type="entry name" value="PH-like_dom_sf"/>
</dbReference>
<evidence type="ECO:0000259" key="2">
    <source>
        <dbReference type="SMART" id="SM00568"/>
    </source>
</evidence>
<dbReference type="AlphaFoldDB" id="A0A2U1P4F0"/>
<dbReference type="Proteomes" id="UP000245207">
    <property type="component" value="Unassembled WGS sequence"/>
</dbReference>
<feature type="domain" description="GRAM" evidence="2">
    <location>
        <begin position="61"/>
        <end position="139"/>
    </location>
</feature>
<proteinExistence type="inferred from homology"/>
<dbReference type="SMART" id="SM00568">
    <property type="entry name" value="GRAM"/>
    <property type="match status" value="1"/>
</dbReference>
<dbReference type="Gene3D" id="2.30.29.30">
    <property type="entry name" value="Pleckstrin-homology domain (PH domain)/Phosphotyrosine-binding domain (PTB)"/>
    <property type="match status" value="1"/>
</dbReference>
<dbReference type="PANTHER" id="PTHR31969">
    <property type="entry name" value="GEM-LIKE PROTEIN 2"/>
    <property type="match status" value="1"/>
</dbReference>
<reference evidence="3 4" key="1">
    <citation type="journal article" date="2018" name="Mol. Plant">
        <title>The genome of Artemisia annua provides insight into the evolution of Asteraceae family and artemisinin biosynthesis.</title>
        <authorList>
            <person name="Shen Q."/>
            <person name="Zhang L."/>
            <person name="Liao Z."/>
            <person name="Wang S."/>
            <person name="Yan T."/>
            <person name="Shi P."/>
            <person name="Liu M."/>
            <person name="Fu X."/>
            <person name="Pan Q."/>
            <person name="Wang Y."/>
            <person name="Lv Z."/>
            <person name="Lu X."/>
            <person name="Zhang F."/>
            <person name="Jiang W."/>
            <person name="Ma Y."/>
            <person name="Chen M."/>
            <person name="Hao X."/>
            <person name="Li L."/>
            <person name="Tang Y."/>
            <person name="Lv G."/>
            <person name="Zhou Y."/>
            <person name="Sun X."/>
            <person name="Brodelius P.E."/>
            <person name="Rose J.K.C."/>
            <person name="Tang K."/>
        </authorList>
    </citation>
    <scope>NUCLEOTIDE SEQUENCE [LARGE SCALE GENOMIC DNA]</scope>
    <source>
        <strain evidence="4">cv. Huhao1</strain>
        <tissue evidence="3">Leaf</tissue>
    </source>
</reference>
<evidence type="ECO:0000313" key="3">
    <source>
        <dbReference type="EMBL" id="PWA80636.1"/>
    </source>
</evidence>
<dbReference type="InterPro" id="IPR004182">
    <property type="entry name" value="GRAM"/>
</dbReference>
<organism evidence="3 4">
    <name type="scientific">Artemisia annua</name>
    <name type="common">Sweet wormwood</name>
    <dbReference type="NCBI Taxonomy" id="35608"/>
    <lineage>
        <taxon>Eukaryota</taxon>
        <taxon>Viridiplantae</taxon>
        <taxon>Streptophyta</taxon>
        <taxon>Embryophyta</taxon>
        <taxon>Tracheophyta</taxon>
        <taxon>Spermatophyta</taxon>
        <taxon>Magnoliopsida</taxon>
        <taxon>eudicotyledons</taxon>
        <taxon>Gunneridae</taxon>
        <taxon>Pentapetalae</taxon>
        <taxon>asterids</taxon>
        <taxon>campanulids</taxon>
        <taxon>Asterales</taxon>
        <taxon>Asteraceae</taxon>
        <taxon>Asteroideae</taxon>
        <taxon>Anthemideae</taxon>
        <taxon>Artemisiinae</taxon>
        <taxon>Artemisia</taxon>
    </lineage>
</organism>
<comment type="similarity">
    <text evidence="1">Belongs to the GEM family.</text>
</comment>
<keyword evidence="4" id="KW-1185">Reference proteome</keyword>
<sequence length="161" mass="17838">MTHGLLIQLKDYQAQPNHSNRRSKYGSQILEQCHGRPKLLNIVKHKLGYGAKILPLGREGDIFSKNFGTSDYEKLVHASRCCIYTTAGAITGTLFFSSERVAFCSDRSLKTYSTTGEVLKFQYKVSNPLGKIKGVGESVNIRGHQRSISSLRLWVVSASGS</sequence>
<dbReference type="EMBL" id="PKPP01001696">
    <property type="protein sequence ID" value="PWA80636.1"/>
    <property type="molecule type" value="Genomic_DNA"/>
</dbReference>